<dbReference type="PANTHER" id="PTHR34985">
    <property type="entry name" value="SLR0554 PROTEIN"/>
    <property type="match status" value="1"/>
</dbReference>
<dbReference type="PANTHER" id="PTHR34985:SF1">
    <property type="entry name" value="SLR0554 PROTEIN"/>
    <property type="match status" value="1"/>
</dbReference>
<comment type="caution">
    <text evidence="2">The sequence shown here is derived from an EMBL/GenBank/DDBJ whole genome shotgun (WGS) entry which is preliminary data.</text>
</comment>
<name>A0AA46L3C4_VIBPH</name>
<evidence type="ECO:0000259" key="1">
    <source>
        <dbReference type="Pfam" id="PF05272"/>
    </source>
</evidence>
<dbReference type="Proteomes" id="UP000321504">
    <property type="component" value="Unassembled WGS sequence"/>
</dbReference>
<evidence type="ECO:0000313" key="3">
    <source>
        <dbReference type="Proteomes" id="UP000321504"/>
    </source>
</evidence>
<organism evidence="2 3">
    <name type="scientific">Vibrio parahaemolyticus</name>
    <dbReference type="NCBI Taxonomy" id="670"/>
    <lineage>
        <taxon>Bacteria</taxon>
        <taxon>Pseudomonadati</taxon>
        <taxon>Pseudomonadota</taxon>
        <taxon>Gammaproteobacteria</taxon>
        <taxon>Vibrionales</taxon>
        <taxon>Vibrionaceae</taxon>
        <taxon>Vibrio</taxon>
    </lineage>
</organism>
<proteinExistence type="predicted"/>
<accession>A0AA46L3C4</accession>
<evidence type="ECO:0000313" key="2">
    <source>
        <dbReference type="EMBL" id="TXN14881.1"/>
    </source>
</evidence>
<reference evidence="2 3" key="1">
    <citation type="submission" date="2019-08" db="EMBL/GenBank/DDBJ databases">
        <title>Emerging of two pre-pandemic pathogenic O4:KUT lineages of Vibrio parahaemolyticus in coastal eastern China.</title>
        <authorList>
            <person name="Yu H."/>
        </authorList>
    </citation>
    <scope>NUCLEOTIDE SEQUENCE [LARGE SCALE GENOMIC DNA]</scope>
    <source>
        <strain evidence="2 3">HZ17-383</strain>
    </source>
</reference>
<dbReference type="InterPro" id="IPR007936">
    <property type="entry name" value="VapE-like_dom"/>
</dbReference>
<dbReference type="Pfam" id="PF05272">
    <property type="entry name" value="VapE-like_dom"/>
    <property type="match status" value="1"/>
</dbReference>
<dbReference type="RefSeq" id="WP_140069029.1">
    <property type="nucleotide sequence ID" value="NZ_NNIG01000478.1"/>
</dbReference>
<dbReference type="EMBL" id="VRMQ01000004">
    <property type="protein sequence ID" value="TXN14881.1"/>
    <property type="molecule type" value="Genomic_DNA"/>
</dbReference>
<protein>
    <submittedName>
        <fullName evidence="2">Virulence protein</fullName>
    </submittedName>
</protein>
<sequence>MTTASAKSQPSEPQLDFPDTKKEGFKKLILNTDDNLRVLLDHKGYVPYLNAMNTEIEVLHNGKVMEYEVLMSKLISDCARFDVPKAAIGDHLHVLAKERSYHPIVLHLADSKWDGVERVKKVIGCLRSKKPEVTELIMRRWLVGCIAALYEPRFSSKLVPVLQSKQSFRKTAFLSRIGDIVQGAFLGGRALDPRCKDSVLPIIKSWIVELGELESSTKHSQGQLKAFISQEADTIRLPYARTDLKKPRQTLLIATVNGQDFLKDRTGNTRFGVIELNEPIDMTTVNRILGWQYNGTGSLRQEEPESLRQFWLEVKHMYEAGEPWVLSMDEQALVDTVSDKYLDKGRWYKMLQERISMEADDNRSQTEWLAPGQISQILGIPCNYVAHVGRALQRLADEGKIETRYKDGYRLYLFPSSYRPHF</sequence>
<gene>
    <name evidence="2" type="ORF">FVP01_18030</name>
</gene>
<dbReference type="AlphaFoldDB" id="A0AA46L3C4"/>
<feature type="domain" description="Virulence-associated protein E-like" evidence="1">
    <location>
        <begin position="109"/>
        <end position="340"/>
    </location>
</feature>